<proteinExistence type="inferred from homology"/>
<comment type="caution">
    <text evidence="5">The sequence shown here is derived from an EMBL/GenBank/DDBJ whole genome shotgun (WGS) entry which is preliminary data.</text>
</comment>
<reference evidence="5 6" key="1">
    <citation type="submission" date="2019-03" db="EMBL/GenBank/DDBJ databases">
        <title>Sequencing 23 genomes of Wallemia ichthyophaga.</title>
        <authorList>
            <person name="Gostincar C."/>
        </authorList>
    </citation>
    <scope>NUCLEOTIDE SEQUENCE [LARGE SCALE GENOMIC DNA]</scope>
    <source>
        <strain evidence="5 6">EXF-6200</strain>
    </source>
</reference>
<feature type="compositionally biased region" description="Polar residues" evidence="2">
    <location>
        <begin position="156"/>
        <end position="178"/>
    </location>
</feature>
<dbReference type="PANTHER" id="PTHR16255:SF4">
    <property type="entry name" value="SPORULATION PROTEIN RMD8"/>
    <property type="match status" value="1"/>
</dbReference>
<feature type="region of interest" description="Disordered" evidence="2">
    <location>
        <begin position="111"/>
        <end position="178"/>
    </location>
</feature>
<sequence length="1053" mass="112727">MSGWEQPSSQRMLDACTNLTPHTTHSLDMLNNSLQTTLRYVGFGAVAGAGSLFYLARRYQRRWALPAFAGGVSGTFLGQYVGAMSFASHFNQEGRDPRVVLQTLARISRESDVKRAQRMAGGGSVETVRGDSGGSSSHGIGSNAGSSRWDQLRGASGTNGIHQSTSATQSTPAIDTDLTNFPRSSEDFEYVSDSDRTHTAHTHARRAKVPLPGIARTAYDLRKPQSALSASASLTNQPHHSQYQSDGFIGRGTPPRGPPKQSLPVRTSKLSQKHVFLPGEIQTRALPYESERGESTSGSHMHRPPTAHEQQQEEEEERTSARFRLAERMGKEERERASHNRLTAYAVGERYKMRSLAAYSKREHNAWARQYDEAIYTVYHRPLLPGYSAASCIRSSNPSRSPGGGSIIDMYEEADELPQLAEMDHSHQRPFDDVANSPPRIDDDGFIREGGGVAGSVDESGNGSASVAAIPESNTDEPRDDADVQSTESRRQTQTKTQKEKAKPKRKWKTQLESVNDTVAEVIHFDYGVSVFYNMTESQERDILQDMVNAGVVVRPLHPDSREMEQCHYGQDSNIPSSRILNDFFTLKTNSHYLKLSLAHALAQSTKLSAFEELTLGVLDSASTIPKELAATGTLALDRRQAIRLTGKLFKLRVDVNLVSNVLDVPELFWSEAGLKALYDAGRDYFEIGARVQTLNERLAVAGDLLDNAHSIPSLTRNPRRLMRTNKRDLWFDGGDDGAGGDGTGTIILSTQSPAPTFASPDAATDGRTTMIGGGVSSLSIQSGVSSASSASSVSSVSSVSSQSTQSSISSQSLDSSQSSQSSQSTHSLQSSQSSQSSLSSLSSSSSLSSASPSATLSDSDSSNDRAWIAGPIVGSIVGALALLGLLLFLLTRKRNKQRALSGKQAQEAALASGGSAGGGGGGVATDGDATDGGAAGNTTNNSNMLGVGAGAAGAAGAGAIAAASSRRSFTPSSHSHSRRDSLLARSNSDRSMFRPHSEHSFGAWEQQSRSSHDILAPPPPPNNGQSNNTNRHSVASPLDELVRSFSLRKANK</sequence>
<feature type="region of interest" description="Disordered" evidence="2">
    <location>
        <begin position="751"/>
        <end position="771"/>
    </location>
</feature>
<name>A0A4T0IJZ5_WALIC</name>
<feature type="region of interest" description="Disordered" evidence="2">
    <location>
        <begin position="228"/>
        <end position="320"/>
    </location>
</feature>
<feature type="compositionally biased region" description="Basic and acidic residues" evidence="2">
    <location>
        <begin position="979"/>
        <end position="1000"/>
    </location>
</feature>
<dbReference type="PANTHER" id="PTHR16255">
    <property type="entry name" value="REQUIRED FOR MEIOTIC NUCLEAR DIVISION PROTEIN 1 HOMOLOG"/>
    <property type="match status" value="1"/>
</dbReference>
<evidence type="ECO:0000313" key="5">
    <source>
        <dbReference type="EMBL" id="TIB30056.1"/>
    </source>
</evidence>
<evidence type="ECO:0000259" key="4">
    <source>
        <dbReference type="Pfam" id="PF02582"/>
    </source>
</evidence>
<evidence type="ECO:0000256" key="1">
    <source>
        <dbReference type="ARBA" id="ARBA00008306"/>
    </source>
</evidence>
<feature type="compositionally biased region" description="Low complexity" evidence="2">
    <location>
        <begin position="809"/>
        <end position="861"/>
    </location>
</feature>
<dbReference type="Proteomes" id="UP000310689">
    <property type="component" value="Unassembled WGS sequence"/>
</dbReference>
<feature type="compositionally biased region" description="Polar residues" evidence="2">
    <location>
        <begin position="228"/>
        <end position="245"/>
    </location>
</feature>
<keyword evidence="3" id="KW-0812">Transmembrane</keyword>
<dbReference type="InterPro" id="IPR051624">
    <property type="entry name" value="RMD1/Sad1-interacting"/>
</dbReference>
<evidence type="ECO:0000313" key="6">
    <source>
        <dbReference type="Proteomes" id="UP000310689"/>
    </source>
</evidence>
<organism evidence="5 6">
    <name type="scientific">Wallemia ichthyophaga</name>
    <dbReference type="NCBI Taxonomy" id="245174"/>
    <lineage>
        <taxon>Eukaryota</taxon>
        <taxon>Fungi</taxon>
        <taxon>Dikarya</taxon>
        <taxon>Basidiomycota</taxon>
        <taxon>Wallemiomycotina</taxon>
        <taxon>Wallemiomycetes</taxon>
        <taxon>Wallemiales</taxon>
        <taxon>Wallemiaceae</taxon>
        <taxon>Wallemia</taxon>
    </lineage>
</organism>
<comment type="similarity">
    <text evidence="1">Belongs to the RMD1/sif2 family.</text>
</comment>
<gene>
    <name evidence="5" type="ORF">E3P86_03573</name>
</gene>
<feature type="region of interest" description="Disordered" evidence="2">
    <location>
        <begin position="967"/>
        <end position="1053"/>
    </location>
</feature>
<feature type="transmembrane region" description="Helical" evidence="3">
    <location>
        <begin position="37"/>
        <end position="56"/>
    </location>
</feature>
<dbReference type="InterPro" id="IPR003734">
    <property type="entry name" value="DUF155"/>
</dbReference>
<evidence type="ECO:0000256" key="2">
    <source>
        <dbReference type="SAM" id="MobiDB-lite"/>
    </source>
</evidence>
<accession>A0A4T0IJZ5</accession>
<feature type="transmembrane region" description="Helical" evidence="3">
    <location>
        <begin position="867"/>
        <end position="891"/>
    </location>
</feature>
<keyword evidence="3" id="KW-1133">Transmembrane helix</keyword>
<feature type="region of interest" description="Disordered" evidence="2">
    <location>
        <begin position="809"/>
        <end position="863"/>
    </location>
</feature>
<evidence type="ECO:0000256" key="3">
    <source>
        <dbReference type="SAM" id="Phobius"/>
    </source>
</evidence>
<keyword evidence="3" id="KW-0472">Membrane</keyword>
<feature type="domain" description="DUF155" evidence="4">
    <location>
        <begin position="522"/>
        <end position="696"/>
    </location>
</feature>
<dbReference type="EMBL" id="SPOI01000275">
    <property type="protein sequence ID" value="TIB30056.1"/>
    <property type="molecule type" value="Genomic_DNA"/>
</dbReference>
<feature type="region of interest" description="Disordered" evidence="2">
    <location>
        <begin position="424"/>
        <end position="507"/>
    </location>
</feature>
<protein>
    <recommendedName>
        <fullName evidence="4">DUF155 domain-containing protein</fullName>
    </recommendedName>
</protein>
<feature type="compositionally biased region" description="Low complexity" evidence="2">
    <location>
        <begin position="134"/>
        <end position="147"/>
    </location>
</feature>
<feature type="transmembrane region" description="Helical" evidence="3">
    <location>
        <begin position="63"/>
        <end position="82"/>
    </location>
</feature>
<dbReference type="Pfam" id="PF02582">
    <property type="entry name" value="DUF155"/>
    <property type="match status" value="1"/>
</dbReference>
<dbReference type="AlphaFoldDB" id="A0A4T0IJZ5"/>
<dbReference type="GO" id="GO:0005739">
    <property type="term" value="C:mitochondrion"/>
    <property type="evidence" value="ECO:0007669"/>
    <property type="project" value="UniProtKB-ARBA"/>
</dbReference>